<feature type="domain" description="Reverse transcriptase" evidence="1">
    <location>
        <begin position="1"/>
        <end position="177"/>
    </location>
</feature>
<accession>A0ABC9VVN1</accession>
<dbReference type="PROSITE" id="PS50878">
    <property type="entry name" value="RT_POL"/>
    <property type="match status" value="1"/>
</dbReference>
<evidence type="ECO:0000259" key="1">
    <source>
        <dbReference type="PROSITE" id="PS50878"/>
    </source>
</evidence>
<dbReference type="InterPro" id="IPR000477">
    <property type="entry name" value="RT_dom"/>
</dbReference>
<sequence>MPSLRPNHALTNSVAFYDGVTALVDKGRVTDVIYLDLCKAFDAVPHDILVSKLETHGFDRWTTQWIRNWLDGCTQRVAVNSSMSKWRPVMSGVPQGSVLGPALFKIFVSNMDSGIECTLSKFVDDIKLCGAVNTLEGRDAIQRDRDRLERWTHANRMKFNKAKCKVLHVGQGVGGVD</sequence>
<gene>
    <name evidence="2" type="ORF">GRJ2_000211600</name>
</gene>
<comment type="caution">
    <text evidence="2">The sequence shown here is derived from an EMBL/GenBank/DDBJ whole genome shotgun (WGS) entry which is preliminary data.</text>
</comment>
<reference evidence="2 3" key="1">
    <citation type="submission" date="2024-06" db="EMBL/GenBank/DDBJ databases">
        <title>The draft genome of Grus japonensis, version 3.</title>
        <authorList>
            <person name="Nabeshima K."/>
            <person name="Suzuki S."/>
            <person name="Onuma M."/>
        </authorList>
    </citation>
    <scope>NUCLEOTIDE SEQUENCE [LARGE SCALE GENOMIC DNA]</scope>
    <source>
        <strain evidence="2 3">451A</strain>
    </source>
</reference>
<dbReference type="InterPro" id="IPR043502">
    <property type="entry name" value="DNA/RNA_pol_sf"/>
</dbReference>
<dbReference type="Proteomes" id="UP001623348">
    <property type="component" value="Unassembled WGS sequence"/>
</dbReference>
<dbReference type="EMBL" id="BAAFJT010000001">
    <property type="protein sequence ID" value="GAB0177464.1"/>
    <property type="molecule type" value="Genomic_DNA"/>
</dbReference>
<name>A0ABC9VVN1_GRUJA</name>
<evidence type="ECO:0000313" key="3">
    <source>
        <dbReference type="Proteomes" id="UP001623348"/>
    </source>
</evidence>
<organism evidence="2 3">
    <name type="scientific">Grus japonensis</name>
    <name type="common">Japanese crane</name>
    <name type="synonym">Red-crowned crane</name>
    <dbReference type="NCBI Taxonomy" id="30415"/>
    <lineage>
        <taxon>Eukaryota</taxon>
        <taxon>Metazoa</taxon>
        <taxon>Chordata</taxon>
        <taxon>Craniata</taxon>
        <taxon>Vertebrata</taxon>
        <taxon>Euteleostomi</taxon>
        <taxon>Archelosauria</taxon>
        <taxon>Archosauria</taxon>
        <taxon>Dinosauria</taxon>
        <taxon>Saurischia</taxon>
        <taxon>Theropoda</taxon>
        <taxon>Coelurosauria</taxon>
        <taxon>Aves</taxon>
        <taxon>Neognathae</taxon>
        <taxon>Neoaves</taxon>
        <taxon>Gruiformes</taxon>
        <taxon>Gruidae</taxon>
        <taxon>Grus</taxon>
    </lineage>
</organism>
<dbReference type="SUPFAM" id="SSF56672">
    <property type="entry name" value="DNA/RNA polymerases"/>
    <property type="match status" value="1"/>
</dbReference>
<dbReference type="PANTHER" id="PTHR33332">
    <property type="entry name" value="REVERSE TRANSCRIPTASE DOMAIN-CONTAINING PROTEIN"/>
    <property type="match status" value="1"/>
</dbReference>
<dbReference type="Pfam" id="PF00078">
    <property type="entry name" value="RVT_1"/>
    <property type="match status" value="1"/>
</dbReference>
<dbReference type="AlphaFoldDB" id="A0ABC9VVN1"/>
<evidence type="ECO:0000313" key="2">
    <source>
        <dbReference type="EMBL" id="GAB0177464.1"/>
    </source>
</evidence>
<proteinExistence type="predicted"/>
<protein>
    <recommendedName>
        <fullName evidence="1">Reverse transcriptase domain-containing protein</fullName>
    </recommendedName>
</protein>
<keyword evidence="3" id="KW-1185">Reference proteome</keyword>